<evidence type="ECO:0000256" key="10">
    <source>
        <dbReference type="SAM" id="MobiDB-lite"/>
    </source>
</evidence>
<dbReference type="GO" id="GO:0005886">
    <property type="term" value="C:plasma membrane"/>
    <property type="evidence" value="ECO:0007669"/>
    <property type="project" value="UniProtKB-SubCell"/>
</dbReference>
<keyword evidence="2" id="KW-0813">Transport</keyword>
<keyword evidence="15" id="KW-1185">Reference proteome</keyword>
<evidence type="ECO:0000256" key="5">
    <source>
        <dbReference type="ARBA" id="ARBA00022847"/>
    </source>
</evidence>
<evidence type="ECO:0007829" key="16">
    <source>
        <dbReference type="PeptideAtlas" id="A0A1D6LT16"/>
    </source>
</evidence>
<feature type="transmembrane region" description="Helical" evidence="11">
    <location>
        <begin position="37"/>
        <end position="57"/>
    </location>
</feature>
<keyword evidence="4 11" id="KW-0812">Transmembrane</keyword>
<accession>A0A1D6LT16</accession>
<feature type="transmembrane region" description="Helical" evidence="11">
    <location>
        <begin position="399"/>
        <end position="418"/>
    </location>
</feature>
<dbReference type="GO" id="GO:0003333">
    <property type="term" value="P:amino acid transmembrane transport"/>
    <property type="evidence" value="ECO:0000318"/>
    <property type="project" value="GO_Central"/>
</dbReference>
<dbReference type="AlphaFoldDB" id="A0A1D6LT16"/>
<dbReference type="OrthoDB" id="40134at2759"/>
<keyword evidence="3" id="KW-1003">Cell membrane</keyword>
<dbReference type="FunFam" id="1.20.1740.10:FF:000055">
    <property type="entry name" value="Amino acid permease 6"/>
    <property type="match status" value="1"/>
</dbReference>
<evidence type="ECO:0000256" key="7">
    <source>
        <dbReference type="ARBA" id="ARBA00022989"/>
    </source>
</evidence>
<evidence type="ECO:0000256" key="6">
    <source>
        <dbReference type="ARBA" id="ARBA00022970"/>
    </source>
</evidence>
<reference evidence="14" key="4">
    <citation type="submission" date="2021-05" db="UniProtKB">
        <authorList>
            <consortium name="EnsemblPlants"/>
        </authorList>
    </citation>
    <scope>IDENTIFICATION</scope>
    <source>
        <strain evidence="14">cv. B73</strain>
    </source>
</reference>
<evidence type="ECO:0000256" key="2">
    <source>
        <dbReference type="ARBA" id="ARBA00022448"/>
    </source>
</evidence>
<comment type="similarity">
    <text evidence="9">Belongs to the amino acid/polyamine transporter 2 family. Amino acid/auxin permease (AAAP) (TC 2.A.18.2) subfamily.</text>
</comment>
<dbReference type="Gramene" id="Zm00001eb277520_T001">
    <property type="protein sequence ID" value="Zm00001eb277520_P001"/>
    <property type="gene ID" value="Zm00001eb277520"/>
</dbReference>
<dbReference type="OMA" id="ADCTQNT"/>
<feature type="region of interest" description="Disordered" evidence="10">
    <location>
        <begin position="1"/>
        <end position="31"/>
    </location>
</feature>
<dbReference type="Proteomes" id="UP000007305">
    <property type="component" value="Chromosome 6"/>
</dbReference>
<evidence type="ECO:0000256" key="11">
    <source>
        <dbReference type="SAM" id="Phobius"/>
    </source>
</evidence>
<feature type="transmembrane region" description="Helical" evidence="11">
    <location>
        <begin position="430"/>
        <end position="452"/>
    </location>
</feature>
<dbReference type="GeneID" id="100274246"/>
<sequence length="469" mass="50691">MRDGGGAMDVDMQARGGGASHGGELDDDGKEKRTGTVWTASAHIITAVIGSGVLSLAWAMAQLGWVAGPVILLLFAAITYYTSCLLTDCYRFGDPVTGKRNYTYTEAVESYLGGRYVWFCGFCQYANMFGTGIGYTITASASAAAILKSNCFHWHGHDADCTQNTGSYIVGFGVVQVIFSQLSNFHELWWLSVLAAAMSFCYSTIAVGLALGQTISGPTGKTTLYGTQVGVDVGSAEEKIWLTFQALGNIAFAYSYTIVLIEIQDTLRSPPAENKTMRQASVLGVATTTAFYMLCGCLGYSAFGNAAPGDILSGFYEPYWLVDFANVCIVIHLVGGFQVFLQPLFAAVEADVAARWPACSARERRGGVDVFRLLWRTAFVALITLCAVLLPFFNSILGILGSIGFWPLTVFFPVEMYIRQQQIPRFSATWLALQALSIFCFVITVAAGAASVQGVRDSLKTYVPFQTRS</sequence>
<keyword evidence="5" id="KW-0769">Symport</keyword>
<evidence type="ECO:0000256" key="1">
    <source>
        <dbReference type="ARBA" id="ARBA00004236"/>
    </source>
</evidence>
<dbReference type="Pfam" id="PF01490">
    <property type="entry name" value="Aa_trans"/>
    <property type="match status" value="1"/>
</dbReference>
<organism evidence="13">
    <name type="scientific">Zea mays</name>
    <name type="common">Maize</name>
    <dbReference type="NCBI Taxonomy" id="4577"/>
    <lineage>
        <taxon>Eukaryota</taxon>
        <taxon>Viridiplantae</taxon>
        <taxon>Streptophyta</taxon>
        <taxon>Embryophyta</taxon>
        <taxon>Tracheophyta</taxon>
        <taxon>Spermatophyta</taxon>
        <taxon>Magnoliopsida</taxon>
        <taxon>Liliopsida</taxon>
        <taxon>Poales</taxon>
        <taxon>Poaceae</taxon>
        <taxon>PACMAD clade</taxon>
        <taxon>Panicoideae</taxon>
        <taxon>Andropogonodae</taxon>
        <taxon>Andropogoneae</taxon>
        <taxon>Tripsacinae</taxon>
        <taxon>Zea</taxon>
    </lineage>
</organism>
<protein>
    <submittedName>
        <fullName evidence="13">Amino acid permease 6</fullName>
    </submittedName>
</protein>
<feature type="transmembrane region" description="Helical" evidence="11">
    <location>
        <begin position="63"/>
        <end position="82"/>
    </location>
</feature>
<dbReference type="GO" id="GO:0015171">
    <property type="term" value="F:amino acid transmembrane transporter activity"/>
    <property type="evidence" value="ECO:0000318"/>
    <property type="project" value="GO_Central"/>
</dbReference>
<evidence type="ECO:0000313" key="13">
    <source>
        <dbReference type="EMBL" id="AQK82570.1"/>
    </source>
</evidence>
<keyword evidence="16" id="KW-1267">Proteomics identification</keyword>
<evidence type="ECO:0000256" key="4">
    <source>
        <dbReference type="ARBA" id="ARBA00022692"/>
    </source>
</evidence>
<dbReference type="STRING" id="4577.A0A1D6LT16"/>
<keyword evidence="7 11" id="KW-1133">Transmembrane helix</keyword>
<evidence type="ECO:0000256" key="8">
    <source>
        <dbReference type="ARBA" id="ARBA00023136"/>
    </source>
</evidence>
<comment type="subcellular location">
    <subcellularLocation>
        <location evidence="1">Cell membrane</location>
    </subcellularLocation>
</comment>
<feature type="transmembrane region" description="Helical" evidence="11">
    <location>
        <begin position="282"/>
        <end position="303"/>
    </location>
</feature>
<feature type="transmembrane region" description="Helical" evidence="11">
    <location>
        <begin position="188"/>
        <end position="211"/>
    </location>
</feature>
<dbReference type="RefSeq" id="NP_001347493.1">
    <property type="nucleotide sequence ID" value="NM_001360564.1"/>
</dbReference>
<keyword evidence="8 11" id="KW-0472">Membrane</keyword>
<reference evidence="13" key="2">
    <citation type="submission" date="2015-12" db="EMBL/GenBank/DDBJ databases">
        <title>Update maize B73 reference genome by single molecule sequencing technologies.</title>
        <authorList>
            <consortium name="Maize Genome Sequencing Project"/>
            <person name="Ware D."/>
        </authorList>
    </citation>
    <scope>NUCLEOTIDE SEQUENCE</scope>
    <source>
        <tissue evidence="13">Seedling</tissue>
    </source>
</reference>
<feature type="transmembrane region" description="Helical" evidence="11">
    <location>
        <begin position="373"/>
        <end position="393"/>
    </location>
</feature>
<dbReference type="ExpressionAtlas" id="A0A1D6LT16">
    <property type="expression patterns" value="baseline and differential"/>
</dbReference>
<evidence type="ECO:0000256" key="3">
    <source>
        <dbReference type="ARBA" id="ARBA00022475"/>
    </source>
</evidence>
<keyword evidence="6" id="KW-0029">Amino-acid transport</keyword>
<reference evidence="14" key="3">
    <citation type="submission" date="2019-07" db="EMBL/GenBank/DDBJ databases">
        <authorList>
            <person name="Seetharam A."/>
            <person name="Woodhouse M."/>
            <person name="Cannon E."/>
        </authorList>
    </citation>
    <scope>NUCLEOTIDE SEQUENCE [LARGE SCALE GENOMIC DNA]</scope>
    <source>
        <strain evidence="14">cv. B73</strain>
    </source>
</reference>
<reference evidence="15" key="1">
    <citation type="journal article" date="2009" name="Science">
        <title>The B73 maize genome: complexity, diversity, and dynamics.</title>
        <authorList>
            <person name="Schnable P.S."/>
            <person name="Ware D."/>
            <person name="Fulton R.S."/>
            <person name="Stein J.C."/>
            <person name="Wei F."/>
            <person name="Pasternak S."/>
            <person name="Liang C."/>
            <person name="Zhang J."/>
            <person name="Fulton L."/>
            <person name="Graves T.A."/>
            <person name="Minx P."/>
            <person name="Reily A.D."/>
            <person name="Courtney L."/>
            <person name="Kruchowski S.S."/>
            <person name="Tomlinson C."/>
            <person name="Strong C."/>
            <person name="Delehaunty K."/>
            <person name="Fronick C."/>
            <person name="Courtney B."/>
            <person name="Rock S.M."/>
            <person name="Belter E."/>
            <person name="Du F."/>
            <person name="Kim K."/>
            <person name="Abbott R.M."/>
            <person name="Cotton M."/>
            <person name="Levy A."/>
            <person name="Marchetto P."/>
            <person name="Ochoa K."/>
            <person name="Jackson S.M."/>
            <person name="Gillam B."/>
            <person name="Chen W."/>
            <person name="Yan L."/>
            <person name="Higginbotham J."/>
            <person name="Cardenas M."/>
            <person name="Waligorski J."/>
            <person name="Applebaum E."/>
            <person name="Phelps L."/>
            <person name="Falcone J."/>
            <person name="Kanchi K."/>
            <person name="Thane T."/>
            <person name="Scimone A."/>
            <person name="Thane N."/>
            <person name="Henke J."/>
            <person name="Wang T."/>
            <person name="Ruppert J."/>
            <person name="Shah N."/>
            <person name="Rotter K."/>
            <person name="Hodges J."/>
            <person name="Ingenthron E."/>
            <person name="Cordes M."/>
            <person name="Kohlberg S."/>
            <person name="Sgro J."/>
            <person name="Delgado B."/>
            <person name="Mead K."/>
            <person name="Chinwalla A."/>
            <person name="Leonard S."/>
            <person name="Crouse K."/>
            <person name="Collura K."/>
            <person name="Kudrna D."/>
            <person name="Currie J."/>
            <person name="He R."/>
            <person name="Angelova A."/>
            <person name="Rajasekar S."/>
            <person name="Mueller T."/>
            <person name="Lomeli R."/>
            <person name="Scara G."/>
            <person name="Ko A."/>
            <person name="Delaney K."/>
            <person name="Wissotski M."/>
            <person name="Lopez G."/>
            <person name="Campos D."/>
            <person name="Braidotti M."/>
            <person name="Ashley E."/>
            <person name="Golser W."/>
            <person name="Kim H."/>
            <person name="Lee S."/>
            <person name="Lin J."/>
            <person name="Dujmic Z."/>
            <person name="Kim W."/>
            <person name="Talag J."/>
            <person name="Zuccolo A."/>
            <person name="Fan C."/>
            <person name="Sebastian A."/>
            <person name="Kramer M."/>
            <person name="Spiegel L."/>
            <person name="Nascimento L."/>
            <person name="Zutavern T."/>
            <person name="Miller B."/>
            <person name="Ambroise C."/>
            <person name="Muller S."/>
            <person name="Spooner W."/>
            <person name="Narechania A."/>
            <person name="Ren L."/>
            <person name="Wei S."/>
            <person name="Kumari S."/>
            <person name="Faga B."/>
            <person name="Levy M.J."/>
            <person name="McMahan L."/>
            <person name="Van Buren P."/>
            <person name="Vaughn M.W."/>
            <person name="Ying K."/>
            <person name="Yeh C.-T."/>
            <person name="Emrich S.J."/>
            <person name="Jia Y."/>
            <person name="Kalyanaraman A."/>
            <person name="Hsia A.-P."/>
            <person name="Barbazuk W.B."/>
            <person name="Baucom R.S."/>
            <person name="Brutnell T.P."/>
            <person name="Carpita N.C."/>
            <person name="Chaparro C."/>
            <person name="Chia J.-M."/>
            <person name="Deragon J.-M."/>
            <person name="Estill J.C."/>
            <person name="Fu Y."/>
            <person name="Jeddeloh J.A."/>
            <person name="Han Y."/>
            <person name="Lee H."/>
            <person name="Li P."/>
            <person name="Lisch D.R."/>
            <person name="Liu S."/>
            <person name="Liu Z."/>
            <person name="Nagel D.H."/>
            <person name="McCann M.C."/>
            <person name="SanMiguel P."/>
            <person name="Myers A.M."/>
            <person name="Nettleton D."/>
            <person name="Nguyen J."/>
            <person name="Penning B.W."/>
            <person name="Ponnala L."/>
            <person name="Schneider K.L."/>
            <person name="Schwartz D.C."/>
            <person name="Sharma A."/>
            <person name="Soderlund C."/>
            <person name="Springer N.M."/>
            <person name="Sun Q."/>
            <person name="Wang H."/>
            <person name="Waterman M."/>
            <person name="Westerman R."/>
            <person name="Wolfgruber T.K."/>
            <person name="Yang L."/>
            <person name="Yu Y."/>
            <person name="Zhang L."/>
            <person name="Zhou S."/>
            <person name="Zhu Q."/>
            <person name="Bennetzen J.L."/>
            <person name="Dawe R.K."/>
            <person name="Jiang J."/>
            <person name="Jiang N."/>
            <person name="Presting G.G."/>
            <person name="Wessler S.R."/>
            <person name="Aluru S."/>
            <person name="Martienssen R.A."/>
            <person name="Clifton S.W."/>
            <person name="McCombie W.R."/>
            <person name="Wing R.A."/>
            <person name="Wilson R.K."/>
        </authorList>
    </citation>
    <scope>NUCLEOTIDE SEQUENCE [LARGE SCALE GENOMIC DNA]</scope>
    <source>
        <strain evidence="15">cv. B73</strain>
    </source>
</reference>
<dbReference type="PANTHER" id="PTHR48017">
    <property type="entry name" value="OS05G0424000 PROTEIN-RELATED"/>
    <property type="match status" value="1"/>
</dbReference>
<dbReference type="eggNOG" id="KOG1303">
    <property type="taxonomic scope" value="Eukaryota"/>
</dbReference>
<name>A0A1D6LT16_MAIZE</name>
<dbReference type="GO" id="GO:0016020">
    <property type="term" value="C:membrane"/>
    <property type="evidence" value="ECO:0000318"/>
    <property type="project" value="GO_Central"/>
</dbReference>
<proteinExistence type="evidence at protein level"/>
<dbReference type="PaxDb" id="4577-GRMZM2G331283_P02"/>
<feature type="domain" description="Amino acid transporter transmembrane" evidence="12">
    <location>
        <begin position="33"/>
        <end position="455"/>
    </location>
</feature>
<dbReference type="EMBL" id="CM000782">
    <property type="protein sequence ID" value="AQK82570.1"/>
    <property type="molecule type" value="Genomic_DNA"/>
</dbReference>
<dbReference type="EnsemblPlants" id="Zm00001eb277520_T001">
    <property type="protein sequence ID" value="Zm00001eb277520_P001"/>
    <property type="gene ID" value="Zm00001eb277520"/>
</dbReference>
<evidence type="ECO:0000313" key="14">
    <source>
        <dbReference type="EnsemblPlants" id="Zm00001eb277520_P001"/>
    </source>
</evidence>
<evidence type="ECO:0000313" key="15">
    <source>
        <dbReference type="Proteomes" id="UP000007305"/>
    </source>
</evidence>
<evidence type="ECO:0000259" key="12">
    <source>
        <dbReference type="Pfam" id="PF01490"/>
    </source>
</evidence>
<dbReference type="KEGG" id="zma:100274246"/>
<dbReference type="GO" id="GO:0015293">
    <property type="term" value="F:symporter activity"/>
    <property type="evidence" value="ECO:0007669"/>
    <property type="project" value="UniProtKB-KW"/>
</dbReference>
<feature type="transmembrane region" description="Helical" evidence="11">
    <location>
        <begin position="319"/>
        <end position="341"/>
    </location>
</feature>
<gene>
    <name evidence="14" type="primary">LOC100274246</name>
    <name evidence="13" type="ORF">ZEAMMB73_Zm00001d036984</name>
</gene>
<evidence type="ECO:0000256" key="9">
    <source>
        <dbReference type="ARBA" id="ARBA00061463"/>
    </source>
</evidence>
<dbReference type="InterPro" id="IPR013057">
    <property type="entry name" value="AA_transpt_TM"/>
</dbReference>